<dbReference type="Proteomes" id="UP000283543">
    <property type="component" value="Unassembled WGS sequence"/>
</dbReference>
<comment type="similarity">
    <text evidence="1">Belongs to the short-chain dehydrogenases/reductases (SDR) family.</text>
</comment>
<evidence type="ECO:0000256" key="1">
    <source>
        <dbReference type="ARBA" id="ARBA00006484"/>
    </source>
</evidence>
<dbReference type="EMBL" id="QUSZ01005651">
    <property type="protein sequence ID" value="RHY08805.1"/>
    <property type="molecule type" value="Genomic_DNA"/>
</dbReference>
<accession>A0A397ARA7</accession>
<feature type="region of interest" description="Disordered" evidence="3">
    <location>
        <begin position="307"/>
        <end position="376"/>
    </location>
</feature>
<dbReference type="VEuPathDB" id="FungiDB:H257_02030"/>
<protein>
    <submittedName>
        <fullName evidence="5">Uncharacterized protein</fullName>
    </submittedName>
</protein>
<evidence type="ECO:0000313" key="8">
    <source>
        <dbReference type="Proteomes" id="UP000283543"/>
    </source>
</evidence>
<dbReference type="InterPro" id="IPR002347">
    <property type="entry name" value="SDR_fam"/>
</dbReference>
<feature type="transmembrane region" description="Helical" evidence="4">
    <location>
        <begin position="260"/>
        <end position="282"/>
    </location>
</feature>
<proteinExistence type="inferred from homology"/>
<dbReference type="InterPro" id="IPR036291">
    <property type="entry name" value="NAD(P)-bd_dom_sf"/>
</dbReference>
<evidence type="ECO:0000313" key="7">
    <source>
        <dbReference type="Proteomes" id="UP000265427"/>
    </source>
</evidence>
<evidence type="ECO:0000313" key="5">
    <source>
        <dbReference type="EMBL" id="RHY08805.1"/>
    </source>
</evidence>
<keyword evidence="4" id="KW-1133">Transmembrane helix</keyword>
<sequence>MVKSLLPTATQVEFMQVDLMDLSSVHAFVEAFRQRHLPLHMLINNAGVMAPPFSLSVDGIESQFATNHVGHHALTIGLLPVLEASAPSRVVMVSSRAHVRAPGIDFANMNNPHSYFSWNWYSQSKLANILFARELSRQLEVRNVMNVYINVVHPGVVRTSTTTSHQHWLATLVMSMFELAIDDGAKTQLYVATSDDIVTHNWHGEYFVPIARLGTCDTLGLNARYPKISFEATRSRDSTHGVANLLLLAEGSTLLTVLTVTFYVIVGLAVLVVLVGISFCWLNKRADAAFDGTYAAMDHRKLISHGITSPSSSSIPTAPGNGSKVSSHRHPSSLTSITSATDKRLQVNPIKKTPSKPLPARVKAAASPQPPTTTQL</sequence>
<dbReference type="PANTHER" id="PTHR24320:SF148">
    <property type="entry name" value="NAD(P)-BINDING ROSSMANN-FOLD SUPERFAMILY PROTEIN"/>
    <property type="match status" value="1"/>
</dbReference>
<dbReference type="AlphaFoldDB" id="A0A397ARA7"/>
<gene>
    <name evidence="6" type="ORF">DYB34_008167</name>
    <name evidence="5" type="ORF">DYB36_000356</name>
</gene>
<dbReference type="GO" id="GO:0016491">
    <property type="term" value="F:oxidoreductase activity"/>
    <property type="evidence" value="ECO:0007669"/>
    <property type="project" value="UniProtKB-KW"/>
</dbReference>
<organism evidence="5 7">
    <name type="scientific">Aphanomyces astaci</name>
    <name type="common">Crayfish plague agent</name>
    <dbReference type="NCBI Taxonomy" id="112090"/>
    <lineage>
        <taxon>Eukaryota</taxon>
        <taxon>Sar</taxon>
        <taxon>Stramenopiles</taxon>
        <taxon>Oomycota</taxon>
        <taxon>Saprolegniomycetes</taxon>
        <taxon>Saprolegniales</taxon>
        <taxon>Verrucalvaceae</taxon>
        <taxon>Aphanomyces</taxon>
    </lineage>
</organism>
<dbReference type="Pfam" id="PF00106">
    <property type="entry name" value="adh_short"/>
    <property type="match status" value="1"/>
</dbReference>
<name>A0A397ARA7_APHAT</name>
<keyword evidence="4" id="KW-0812">Transmembrane</keyword>
<dbReference type="VEuPathDB" id="FungiDB:H257_02031"/>
<dbReference type="Proteomes" id="UP000265427">
    <property type="component" value="Unassembled WGS sequence"/>
</dbReference>
<feature type="compositionally biased region" description="Low complexity" evidence="3">
    <location>
        <begin position="307"/>
        <end position="317"/>
    </location>
</feature>
<evidence type="ECO:0000256" key="3">
    <source>
        <dbReference type="SAM" id="MobiDB-lite"/>
    </source>
</evidence>
<dbReference type="Gene3D" id="3.40.50.720">
    <property type="entry name" value="NAD(P)-binding Rossmann-like Domain"/>
    <property type="match status" value="1"/>
</dbReference>
<comment type="caution">
    <text evidence="5">The sequence shown here is derived from an EMBL/GenBank/DDBJ whole genome shotgun (WGS) entry which is preliminary data.</text>
</comment>
<keyword evidence="2" id="KW-0560">Oxidoreductase</keyword>
<dbReference type="PANTHER" id="PTHR24320">
    <property type="entry name" value="RETINOL DEHYDROGENASE"/>
    <property type="match status" value="1"/>
</dbReference>
<evidence type="ECO:0000313" key="6">
    <source>
        <dbReference type="EMBL" id="RHY77821.1"/>
    </source>
</evidence>
<evidence type="ECO:0000256" key="4">
    <source>
        <dbReference type="SAM" id="Phobius"/>
    </source>
</evidence>
<evidence type="ECO:0000256" key="2">
    <source>
        <dbReference type="ARBA" id="ARBA00023002"/>
    </source>
</evidence>
<keyword evidence="4" id="KW-0472">Membrane</keyword>
<dbReference type="SUPFAM" id="SSF51735">
    <property type="entry name" value="NAD(P)-binding Rossmann-fold domains"/>
    <property type="match status" value="1"/>
</dbReference>
<dbReference type="EMBL" id="QUTB01000408">
    <property type="protein sequence ID" value="RHY77821.1"/>
    <property type="molecule type" value="Genomic_DNA"/>
</dbReference>
<dbReference type="PRINTS" id="PR00081">
    <property type="entry name" value="GDHRDH"/>
</dbReference>
<reference evidence="7 8" key="1">
    <citation type="submission" date="2018-08" db="EMBL/GenBank/DDBJ databases">
        <title>Aphanomyces genome sequencing and annotation.</title>
        <authorList>
            <person name="Minardi D."/>
            <person name="Oidtmann B."/>
            <person name="Van Der Giezen M."/>
            <person name="Studholme D.J."/>
        </authorList>
    </citation>
    <scope>NUCLEOTIDE SEQUENCE [LARGE SCALE GENOMIC DNA]</scope>
    <source>
        <strain evidence="5 7">Kv</strain>
        <strain evidence="6 8">Si</strain>
    </source>
</reference>